<evidence type="ECO:0000313" key="2">
    <source>
        <dbReference type="Proteomes" id="UP000193411"/>
    </source>
</evidence>
<dbReference type="InterPro" id="IPR052050">
    <property type="entry name" value="SecEffector_AnkRepeat"/>
</dbReference>
<dbReference type="OrthoDB" id="6580118at2759"/>
<comment type="caution">
    <text evidence="1">The sequence shown here is derived from an EMBL/GenBank/DDBJ whole genome shotgun (WGS) entry which is preliminary data.</text>
</comment>
<name>A0A1Y2HLM2_9FUNG</name>
<dbReference type="Proteomes" id="UP000193411">
    <property type="component" value="Unassembled WGS sequence"/>
</dbReference>
<dbReference type="AlphaFoldDB" id="A0A1Y2HLM2"/>
<dbReference type="EMBL" id="MCFL01000022">
    <property type="protein sequence ID" value="ORZ35475.1"/>
    <property type="molecule type" value="Genomic_DNA"/>
</dbReference>
<sequence>MMVQKQRFGPSYLQKLYDSGYRFCIGSAFSAAVTSNRGDVLDWWIDVAKLGVPRFRDYYDWDDSPIRLAVQAEAWDSLDWLARGKYHKMCDDGLTDEELADLVRTGDKRQLQFVALWLAAGFGVLEYIKGVIEAACEMGAVEVLQGWVDGHDVWFEPDTMDEMCAAAVNGQGPVAPVLEWMLNNEWAMPNLAEYASKVGNLELLEWWKKNKVQIDAQVRAAYMDQERELDPASDMELVPEWLSEVKHGYCLDLARENGHEHVVDWWMQNLELLVIPESVEKVDAASGNGDLEFLKFWNRCRGPSPQQYDCDKALCQATTNGQLAVLEWWFKESHVQLKFDIVNMLRCALASGGDQWKAVTDWWMSKSGIEIALDKCSDVINCCDNVAILDRWEALGRFIPVDETSAIIDAAQRNDTEILQWWADHDQDALDNLLVGNTQLMDSASLAAASLTLEWIRKYCNLRGIELCYSEKAMSGLVWDSAYSGYVFMWVIKWWCESGLELKYTESAFLNAVLWISDEQCKWWLEQSLPIRYTKEGLDATVERRGPWITEFAQSHGTEVLDGHFQPQEARVE</sequence>
<accession>A0A1Y2HLM2</accession>
<evidence type="ECO:0000313" key="1">
    <source>
        <dbReference type="EMBL" id="ORZ35475.1"/>
    </source>
</evidence>
<gene>
    <name evidence="1" type="ORF">BCR44DRAFT_39386</name>
</gene>
<dbReference type="PANTHER" id="PTHR46586:SF3">
    <property type="entry name" value="ANKYRIN REPEAT-CONTAINING PROTEIN"/>
    <property type="match status" value="1"/>
</dbReference>
<dbReference type="STRING" id="765915.A0A1Y2HLM2"/>
<organism evidence="1 2">
    <name type="scientific">Catenaria anguillulae PL171</name>
    <dbReference type="NCBI Taxonomy" id="765915"/>
    <lineage>
        <taxon>Eukaryota</taxon>
        <taxon>Fungi</taxon>
        <taxon>Fungi incertae sedis</taxon>
        <taxon>Blastocladiomycota</taxon>
        <taxon>Blastocladiomycetes</taxon>
        <taxon>Blastocladiales</taxon>
        <taxon>Catenariaceae</taxon>
        <taxon>Catenaria</taxon>
    </lineage>
</organism>
<proteinExistence type="predicted"/>
<reference evidence="1 2" key="1">
    <citation type="submission" date="2016-07" db="EMBL/GenBank/DDBJ databases">
        <title>Pervasive Adenine N6-methylation of Active Genes in Fungi.</title>
        <authorList>
            <consortium name="DOE Joint Genome Institute"/>
            <person name="Mondo S.J."/>
            <person name="Dannebaum R.O."/>
            <person name="Kuo R.C."/>
            <person name="Labutti K."/>
            <person name="Haridas S."/>
            <person name="Kuo A."/>
            <person name="Salamov A."/>
            <person name="Ahrendt S.R."/>
            <person name="Lipzen A."/>
            <person name="Sullivan W."/>
            <person name="Andreopoulos W.B."/>
            <person name="Clum A."/>
            <person name="Lindquist E."/>
            <person name="Daum C."/>
            <person name="Ramamoorthy G.K."/>
            <person name="Gryganskyi A."/>
            <person name="Culley D."/>
            <person name="Magnuson J.K."/>
            <person name="James T.Y."/>
            <person name="O'Malley M.A."/>
            <person name="Stajich J.E."/>
            <person name="Spatafora J.W."/>
            <person name="Visel A."/>
            <person name="Grigoriev I.V."/>
        </authorList>
    </citation>
    <scope>NUCLEOTIDE SEQUENCE [LARGE SCALE GENOMIC DNA]</scope>
    <source>
        <strain evidence="1 2">PL171</strain>
    </source>
</reference>
<evidence type="ECO:0008006" key="3">
    <source>
        <dbReference type="Google" id="ProtNLM"/>
    </source>
</evidence>
<dbReference type="PANTHER" id="PTHR46586">
    <property type="entry name" value="ANKYRIN REPEAT-CONTAINING PROTEIN"/>
    <property type="match status" value="1"/>
</dbReference>
<protein>
    <recommendedName>
        <fullName evidence="3">Ankyrin repeat-containing domain protein</fullName>
    </recommendedName>
</protein>
<keyword evidence="2" id="KW-1185">Reference proteome</keyword>